<comment type="caution">
    <text evidence="1">The sequence shown here is derived from an EMBL/GenBank/DDBJ whole genome shotgun (WGS) entry which is preliminary data.</text>
</comment>
<name>A0A9W9P7S6_9EURO</name>
<sequence length="94" mass="9843">MATLCCIVDGMVLLEQDDYAVEAIAVLLNLVSLGSNGDMGAPVKVLFTTTNTTMDIRGAVDEEGLVLNVGTLTRPWSTSSEAGIIRELDASVLG</sequence>
<evidence type="ECO:0000313" key="1">
    <source>
        <dbReference type="EMBL" id="KAJ5239141.1"/>
    </source>
</evidence>
<keyword evidence="2" id="KW-1185">Reference proteome</keyword>
<organism evidence="1 2">
    <name type="scientific">Penicillium chermesinum</name>
    <dbReference type="NCBI Taxonomy" id="63820"/>
    <lineage>
        <taxon>Eukaryota</taxon>
        <taxon>Fungi</taxon>
        <taxon>Dikarya</taxon>
        <taxon>Ascomycota</taxon>
        <taxon>Pezizomycotina</taxon>
        <taxon>Eurotiomycetes</taxon>
        <taxon>Eurotiomycetidae</taxon>
        <taxon>Eurotiales</taxon>
        <taxon>Aspergillaceae</taxon>
        <taxon>Penicillium</taxon>
    </lineage>
</organism>
<dbReference type="EMBL" id="JAPQKS010000003">
    <property type="protein sequence ID" value="KAJ5239141.1"/>
    <property type="molecule type" value="Genomic_DNA"/>
</dbReference>
<dbReference type="Proteomes" id="UP001150941">
    <property type="component" value="Unassembled WGS sequence"/>
</dbReference>
<dbReference type="AlphaFoldDB" id="A0A9W9P7S6"/>
<gene>
    <name evidence="1" type="ORF">N7468_003760</name>
</gene>
<reference evidence="1" key="2">
    <citation type="journal article" date="2023" name="IMA Fungus">
        <title>Comparative genomic study of the Penicillium genus elucidates a diverse pangenome and 15 lateral gene transfer events.</title>
        <authorList>
            <person name="Petersen C."/>
            <person name="Sorensen T."/>
            <person name="Nielsen M.R."/>
            <person name="Sondergaard T.E."/>
            <person name="Sorensen J.L."/>
            <person name="Fitzpatrick D.A."/>
            <person name="Frisvad J.C."/>
            <person name="Nielsen K.L."/>
        </authorList>
    </citation>
    <scope>NUCLEOTIDE SEQUENCE</scope>
    <source>
        <strain evidence="1">IBT 19713</strain>
    </source>
</reference>
<dbReference type="OrthoDB" id="5419927at2759"/>
<reference evidence="1" key="1">
    <citation type="submission" date="2022-11" db="EMBL/GenBank/DDBJ databases">
        <authorList>
            <person name="Petersen C."/>
        </authorList>
    </citation>
    <scope>NUCLEOTIDE SEQUENCE</scope>
    <source>
        <strain evidence="1">IBT 19713</strain>
    </source>
</reference>
<proteinExistence type="predicted"/>
<protein>
    <submittedName>
        <fullName evidence="1">Uncharacterized protein</fullName>
    </submittedName>
</protein>
<dbReference type="GeneID" id="83200360"/>
<dbReference type="RefSeq" id="XP_058332060.1">
    <property type="nucleotide sequence ID" value="XM_058473057.1"/>
</dbReference>
<evidence type="ECO:0000313" key="2">
    <source>
        <dbReference type="Proteomes" id="UP001150941"/>
    </source>
</evidence>
<accession>A0A9W9P7S6</accession>